<comment type="caution">
    <text evidence="1">The sequence shown here is derived from an EMBL/GenBank/DDBJ whole genome shotgun (WGS) entry which is preliminary data.</text>
</comment>
<evidence type="ECO:0000313" key="1">
    <source>
        <dbReference type="EMBL" id="OEJ95569.1"/>
    </source>
</evidence>
<dbReference type="Gene3D" id="3.40.1760.10">
    <property type="entry name" value="YfbM-like super family"/>
    <property type="match status" value="1"/>
</dbReference>
<dbReference type="InterPro" id="IPR035944">
    <property type="entry name" value="YfbM-like_sf"/>
</dbReference>
<dbReference type="Pfam" id="PF08974">
    <property type="entry name" value="DUF1877"/>
    <property type="match status" value="1"/>
</dbReference>
<dbReference type="InterPro" id="IPR015068">
    <property type="entry name" value="DUF1877"/>
</dbReference>
<dbReference type="STRING" id="1306406.J116_014870"/>
<proteinExistence type="predicted"/>
<sequence length="166" mass="18363">MSMIGEYLRVTPGDLDRAVRDPGWALDFADEVQDAEDEPGPSPAAARHFSTYKTWALLGFLPARAGFPVNVVHGGEPLAGDQDWGYGPPRCLRAERVRLAARTLRATGYDRLVSGVDPADLTKAEVYPLIWDEPGALEWGRPWYEDLTRFFEAAAEAGDAMLVWLD</sequence>
<dbReference type="RefSeq" id="WP_037946703.1">
    <property type="nucleotide sequence ID" value="NZ_ASHX02000001.1"/>
</dbReference>
<dbReference type="AlphaFoldDB" id="A0A1D3DTE2"/>
<gene>
    <name evidence="1" type="ORF">J116_014870</name>
</gene>
<dbReference type="SUPFAM" id="SSF111069">
    <property type="entry name" value="Hypothetical protein yfbM"/>
    <property type="match status" value="1"/>
</dbReference>
<organism evidence="1 2">
    <name type="scientific">Streptomyces thermolilacinus SPC6</name>
    <dbReference type="NCBI Taxonomy" id="1306406"/>
    <lineage>
        <taxon>Bacteria</taxon>
        <taxon>Bacillati</taxon>
        <taxon>Actinomycetota</taxon>
        <taxon>Actinomycetes</taxon>
        <taxon>Kitasatosporales</taxon>
        <taxon>Streptomycetaceae</taxon>
        <taxon>Streptomyces</taxon>
    </lineage>
</organism>
<keyword evidence="2" id="KW-1185">Reference proteome</keyword>
<evidence type="ECO:0008006" key="3">
    <source>
        <dbReference type="Google" id="ProtNLM"/>
    </source>
</evidence>
<dbReference type="EMBL" id="ASHX02000001">
    <property type="protein sequence ID" value="OEJ95569.1"/>
    <property type="molecule type" value="Genomic_DNA"/>
</dbReference>
<accession>A0A1D3DTE2</accession>
<dbReference type="eggNOG" id="ENOG5032ZS5">
    <property type="taxonomic scope" value="Bacteria"/>
</dbReference>
<dbReference type="Proteomes" id="UP000095329">
    <property type="component" value="Unassembled WGS sequence"/>
</dbReference>
<name>A0A1D3DTE2_9ACTN</name>
<protein>
    <recommendedName>
        <fullName evidence="3">DUF1877 domain-containing protein</fullName>
    </recommendedName>
</protein>
<reference evidence="1 2" key="1">
    <citation type="journal article" date="2013" name="Genome Announc.">
        <title>Genome Sequence of Streptomyces violaceusniger Strain SPC6, a Halotolerant Streptomycete That Exhibits Rapid Growth and Development.</title>
        <authorList>
            <person name="Chen X."/>
            <person name="Zhang B."/>
            <person name="Zhang W."/>
            <person name="Wu X."/>
            <person name="Zhang M."/>
            <person name="Chen T."/>
            <person name="Liu G."/>
            <person name="Dyson P."/>
        </authorList>
    </citation>
    <scope>NUCLEOTIDE SEQUENCE [LARGE SCALE GENOMIC DNA]</scope>
    <source>
        <strain evidence="1 2">SPC6</strain>
    </source>
</reference>
<evidence type="ECO:0000313" key="2">
    <source>
        <dbReference type="Proteomes" id="UP000095329"/>
    </source>
</evidence>